<gene>
    <name evidence="1" type="ORF">RchiOBHm_Chr4g0413521</name>
</gene>
<name>A0A2P6QW31_ROSCH</name>
<dbReference type="EMBL" id="PDCK01000042">
    <property type="protein sequence ID" value="PRQ38403.1"/>
    <property type="molecule type" value="Genomic_DNA"/>
</dbReference>
<evidence type="ECO:0000313" key="1">
    <source>
        <dbReference type="EMBL" id="PRQ38403.1"/>
    </source>
</evidence>
<dbReference type="Gramene" id="PRQ38403">
    <property type="protein sequence ID" value="PRQ38403"/>
    <property type="gene ID" value="RchiOBHm_Chr4g0413521"/>
</dbReference>
<reference evidence="1 2" key="1">
    <citation type="journal article" date="2018" name="Nat. Genet.">
        <title>The Rosa genome provides new insights in the design of modern roses.</title>
        <authorList>
            <person name="Bendahmane M."/>
        </authorList>
    </citation>
    <scope>NUCLEOTIDE SEQUENCE [LARGE SCALE GENOMIC DNA]</scope>
    <source>
        <strain evidence="2">cv. Old Blush</strain>
    </source>
</reference>
<accession>A0A2P6QW31</accession>
<protein>
    <submittedName>
        <fullName evidence="1">Uncharacterized protein</fullName>
    </submittedName>
</protein>
<comment type="caution">
    <text evidence="1">The sequence shown here is derived from an EMBL/GenBank/DDBJ whole genome shotgun (WGS) entry which is preliminary data.</text>
</comment>
<organism evidence="1 2">
    <name type="scientific">Rosa chinensis</name>
    <name type="common">China rose</name>
    <dbReference type="NCBI Taxonomy" id="74649"/>
    <lineage>
        <taxon>Eukaryota</taxon>
        <taxon>Viridiplantae</taxon>
        <taxon>Streptophyta</taxon>
        <taxon>Embryophyta</taxon>
        <taxon>Tracheophyta</taxon>
        <taxon>Spermatophyta</taxon>
        <taxon>Magnoliopsida</taxon>
        <taxon>eudicotyledons</taxon>
        <taxon>Gunneridae</taxon>
        <taxon>Pentapetalae</taxon>
        <taxon>rosids</taxon>
        <taxon>fabids</taxon>
        <taxon>Rosales</taxon>
        <taxon>Rosaceae</taxon>
        <taxon>Rosoideae</taxon>
        <taxon>Rosoideae incertae sedis</taxon>
        <taxon>Rosa</taxon>
    </lineage>
</organism>
<sequence length="59" mass="6802">MFSVSLVIDDPELKFEWDTASFSEPGFGYELAVRILGKHESICCVRLYVIRNLNLPIRI</sequence>
<evidence type="ECO:0000313" key="2">
    <source>
        <dbReference type="Proteomes" id="UP000238479"/>
    </source>
</evidence>
<proteinExistence type="predicted"/>
<dbReference type="AlphaFoldDB" id="A0A2P6QW31"/>
<dbReference type="Proteomes" id="UP000238479">
    <property type="component" value="Chromosome 4"/>
</dbReference>
<keyword evidence="2" id="KW-1185">Reference proteome</keyword>